<dbReference type="OrthoDB" id="9761263at2"/>
<dbReference type="PROSITE" id="PS50110">
    <property type="entry name" value="RESPONSE_REGULATORY"/>
    <property type="match status" value="1"/>
</dbReference>
<dbReference type="SMART" id="SM00448">
    <property type="entry name" value="REC"/>
    <property type="match status" value="1"/>
</dbReference>
<dbReference type="Pfam" id="PF02518">
    <property type="entry name" value="HATPase_c"/>
    <property type="match status" value="1"/>
</dbReference>
<evidence type="ECO:0000256" key="6">
    <source>
        <dbReference type="PROSITE-ProRule" id="PRU00169"/>
    </source>
</evidence>
<dbReference type="SMART" id="SM00065">
    <property type="entry name" value="GAF"/>
    <property type="match status" value="1"/>
</dbReference>
<dbReference type="EMBL" id="VNIB01000019">
    <property type="protein sequence ID" value="TYO95457.1"/>
    <property type="molecule type" value="Genomic_DNA"/>
</dbReference>
<dbReference type="InterPro" id="IPR029016">
    <property type="entry name" value="GAF-like_dom_sf"/>
</dbReference>
<name>A0A5D3WGF3_9BACT</name>
<dbReference type="SUPFAM" id="SSF47384">
    <property type="entry name" value="Homodimeric domain of signal transducing histidine kinase"/>
    <property type="match status" value="1"/>
</dbReference>
<dbReference type="Pfam" id="PF13185">
    <property type="entry name" value="GAF_2"/>
    <property type="match status" value="1"/>
</dbReference>
<dbReference type="InterPro" id="IPR036890">
    <property type="entry name" value="HATPase_C_sf"/>
</dbReference>
<proteinExistence type="predicted"/>
<keyword evidence="4" id="KW-0808">Transferase</keyword>
<dbReference type="GO" id="GO:0000155">
    <property type="term" value="F:phosphorelay sensor kinase activity"/>
    <property type="evidence" value="ECO:0007669"/>
    <property type="project" value="InterPro"/>
</dbReference>
<dbReference type="Gene3D" id="3.40.50.2300">
    <property type="match status" value="1"/>
</dbReference>
<keyword evidence="5 9" id="KW-0418">Kinase</keyword>
<dbReference type="PANTHER" id="PTHR43065:SF42">
    <property type="entry name" value="TWO-COMPONENT SENSOR PPRA"/>
    <property type="match status" value="1"/>
</dbReference>
<evidence type="ECO:0000259" key="8">
    <source>
        <dbReference type="PROSITE" id="PS50110"/>
    </source>
</evidence>
<dbReference type="SUPFAM" id="SSF52172">
    <property type="entry name" value="CheY-like"/>
    <property type="match status" value="1"/>
</dbReference>
<comment type="caution">
    <text evidence="9">The sequence shown here is derived from an EMBL/GenBank/DDBJ whole genome shotgun (WGS) entry which is preliminary data.</text>
</comment>
<dbReference type="Gene3D" id="3.30.565.10">
    <property type="entry name" value="Histidine kinase-like ATPase, C-terminal domain"/>
    <property type="match status" value="1"/>
</dbReference>
<organism evidence="9 10">
    <name type="scientific">Geothermobacter ehrlichii</name>
    <dbReference type="NCBI Taxonomy" id="213224"/>
    <lineage>
        <taxon>Bacteria</taxon>
        <taxon>Pseudomonadati</taxon>
        <taxon>Thermodesulfobacteriota</taxon>
        <taxon>Desulfuromonadia</taxon>
        <taxon>Desulfuromonadales</taxon>
        <taxon>Geothermobacteraceae</taxon>
        <taxon>Geothermobacter</taxon>
    </lineage>
</organism>
<dbReference type="InterPro" id="IPR004358">
    <property type="entry name" value="Sig_transdc_His_kin-like_C"/>
</dbReference>
<dbReference type="CDD" id="cd00082">
    <property type="entry name" value="HisKA"/>
    <property type="match status" value="1"/>
</dbReference>
<sequence length="583" mass="64190">MANPAFDVREEKNIALPEYDRHLADLLSRATLAFLRHGDLASMAQTLLQAAHDKLLADGGLIFDFDPRGQPRLLAAIAGSWNRNLAPDPADPDAWLGGFPQPFLRLPLERGETLLYGEPPAIGTLGQPMPHTIYSMLAIPLENEGTAIGSVFLFNRPQGFNAESCRNAENLAHAIGLAIAAARERLMRQQTETELRQAQKMEALGQLAAGVAHDFNNMLTVINGYVSLVHRSLPEDDEHRQELDIALEAGRRAADLARQLLAFSRRQMLQPQVIDLNDHLDRLQKLLRRLIREDIRFQVKLTSGLPYIKVDPGQLEQILMNLVINARDAMPQGGELCISTGTRVFDPAFVKQHPGARPGHYVWFSVRDSGAGIAPEDLDRVFQPFFTTKEKGKGTGLGLATVYGIVKQSGGYITVDSQQGAGTTFTVYLPATSEGPRDDTRPDLPAIRSIRGRILLVEDDRDVLHYATRALLAHGLEVTPAQDVQLAIDLFSDDPQGFCLLVTDMVMPTLSGPLLAKRLRRIRPDLPVLFLSGYGQVTFENDFLQGEKGAYLAKPFTSEGLVRKIGEALAARQAGNGDMPDRQ</sequence>
<dbReference type="SUPFAM" id="SSF55781">
    <property type="entry name" value="GAF domain-like"/>
    <property type="match status" value="1"/>
</dbReference>
<gene>
    <name evidence="9" type="ORF">EDC39_11934</name>
</gene>
<dbReference type="SUPFAM" id="SSF55874">
    <property type="entry name" value="ATPase domain of HSP90 chaperone/DNA topoisomerase II/histidine kinase"/>
    <property type="match status" value="1"/>
</dbReference>
<dbReference type="InterPro" id="IPR003594">
    <property type="entry name" value="HATPase_dom"/>
</dbReference>
<keyword evidence="10" id="KW-1185">Reference proteome</keyword>
<evidence type="ECO:0000256" key="2">
    <source>
        <dbReference type="ARBA" id="ARBA00012438"/>
    </source>
</evidence>
<dbReference type="Proteomes" id="UP000324159">
    <property type="component" value="Unassembled WGS sequence"/>
</dbReference>
<evidence type="ECO:0000256" key="5">
    <source>
        <dbReference type="ARBA" id="ARBA00022777"/>
    </source>
</evidence>
<dbReference type="InterPro" id="IPR003661">
    <property type="entry name" value="HisK_dim/P_dom"/>
</dbReference>
<evidence type="ECO:0000313" key="9">
    <source>
        <dbReference type="EMBL" id="TYO95457.1"/>
    </source>
</evidence>
<dbReference type="InterPro" id="IPR001789">
    <property type="entry name" value="Sig_transdc_resp-reg_receiver"/>
</dbReference>
<feature type="domain" description="Response regulatory" evidence="8">
    <location>
        <begin position="453"/>
        <end position="569"/>
    </location>
</feature>
<dbReference type="Pfam" id="PF00512">
    <property type="entry name" value="HisKA"/>
    <property type="match status" value="1"/>
</dbReference>
<keyword evidence="3 6" id="KW-0597">Phosphoprotein</keyword>
<dbReference type="PRINTS" id="PR00344">
    <property type="entry name" value="BCTRLSENSOR"/>
</dbReference>
<dbReference type="EC" id="2.7.13.3" evidence="2"/>
<dbReference type="InterPro" id="IPR036097">
    <property type="entry name" value="HisK_dim/P_sf"/>
</dbReference>
<dbReference type="PANTHER" id="PTHR43065">
    <property type="entry name" value="SENSOR HISTIDINE KINASE"/>
    <property type="match status" value="1"/>
</dbReference>
<comment type="catalytic activity">
    <reaction evidence="1">
        <text>ATP + protein L-histidine = ADP + protein N-phospho-L-histidine.</text>
        <dbReference type="EC" id="2.7.13.3"/>
    </reaction>
</comment>
<evidence type="ECO:0000256" key="1">
    <source>
        <dbReference type="ARBA" id="ARBA00000085"/>
    </source>
</evidence>
<dbReference type="Gene3D" id="1.10.287.130">
    <property type="match status" value="1"/>
</dbReference>
<dbReference type="RefSeq" id="WP_148897146.1">
    <property type="nucleotide sequence ID" value="NZ_VNIB01000019.1"/>
</dbReference>
<dbReference type="InterPro" id="IPR003018">
    <property type="entry name" value="GAF"/>
</dbReference>
<dbReference type="Pfam" id="PF00072">
    <property type="entry name" value="Response_reg"/>
    <property type="match status" value="1"/>
</dbReference>
<dbReference type="SMART" id="SM00388">
    <property type="entry name" value="HisKA"/>
    <property type="match status" value="1"/>
</dbReference>
<feature type="modified residue" description="4-aspartylphosphate" evidence="6">
    <location>
        <position position="504"/>
    </location>
</feature>
<feature type="domain" description="Histidine kinase" evidence="7">
    <location>
        <begin position="210"/>
        <end position="433"/>
    </location>
</feature>
<dbReference type="AlphaFoldDB" id="A0A5D3WGF3"/>
<dbReference type="SMART" id="SM00387">
    <property type="entry name" value="HATPase_c"/>
    <property type="match status" value="1"/>
</dbReference>
<evidence type="ECO:0000313" key="10">
    <source>
        <dbReference type="Proteomes" id="UP000324159"/>
    </source>
</evidence>
<accession>A0A5D3WGF3</accession>
<evidence type="ECO:0000256" key="3">
    <source>
        <dbReference type="ARBA" id="ARBA00022553"/>
    </source>
</evidence>
<protein>
    <recommendedName>
        <fullName evidence="2">histidine kinase</fullName>
        <ecNumber evidence="2">2.7.13.3</ecNumber>
    </recommendedName>
</protein>
<reference evidence="9 10" key="1">
    <citation type="submission" date="2019-07" db="EMBL/GenBank/DDBJ databases">
        <title>Genomic Encyclopedia of Type Strains, Phase IV (KMG-IV): sequencing the most valuable type-strain genomes for metagenomic binning, comparative biology and taxonomic classification.</title>
        <authorList>
            <person name="Goeker M."/>
        </authorList>
    </citation>
    <scope>NUCLEOTIDE SEQUENCE [LARGE SCALE GENOMIC DNA]</scope>
    <source>
        <strain evidence="9 10">SS015</strain>
    </source>
</reference>
<dbReference type="InterPro" id="IPR011006">
    <property type="entry name" value="CheY-like_superfamily"/>
</dbReference>
<dbReference type="PROSITE" id="PS50109">
    <property type="entry name" value="HIS_KIN"/>
    <property type="match status" value="1"/>
</dbReference>
<dbReference type="InterPro" id="IPR005467">
    <property type="entry name" value="His_kinase_dom"/>
</dbReference>
<evidence type="ECO:0000259" key="7">
    <source>
        <dbReference type="PROSITE" id="PS50109"/>
    </source>
</evidence>
<dbReference type="Gene3D" id="3.30.450.40">
    <property type="match status" value="1"/>
</dbReference>
<evidence type="ECO:0000256" key="4">
    <source>
        <dbReference type="ARBA" id="ARBA00022679"/>
    </source>
</evidence>